<evidence type="ECO:0008006" key="3">
    <source>
        <dbReference type="Google" id="ProtNLM"/>
    </source>
</evidence>
<evidence type="ECO:0000313" key="2">
    <source>
        <dbReference type="Proteomes" id="UP000012138"/>
    </source>
</evidence>
<evidence type="ECO:0000313" key="1">
    <source>
        <dbReference type="EMBL" id="EMO87932.1"/>
    </source>
</evidence>
<reference evidence="1 2" key="1">
    <citation type="submission" date="2013-01" db="EMBL/GenBank/DDBJ databases">
        <authorList>
            <person name="Harkins D.M."/>
            <person name="Durkin A.S."/>
            <person name="Brinkac L.M."/>
            <person name="Haft D.H."/>
            <person name="Selengut J.D."/>
            <person name="Sanka R."/>
            <person name="DePew J."/>
            <person name="Purushe J."/>
            <person name="Whelen A.C."/>
            <person name="Vinetz J.M."/>
            <person name="Sutton G.G."/>
            <person name="Nierman W.C."/>
            <person name="Fouts D.E."/>
        </authorList>
    </citation>
    <scope>NUCLEOTIDE SEQUENCE [LARGE SCALE GENOMIC DNA]</scope>
    <source>
        <strain evidence="1 2">2001034031</strain>
    </source>
</reference>
<dbReference type="EMBL" id="AKXB02000140">
    <property type="protein sequence ID" value="EMO87932.1"/>
    <property type="molecule type" value="Genomic_DNA"/>
</dbReference>
<comment type="caution">
    <text evidence="1">The sequence shown here is derived from an EMBL/GenBank/DDBJ whole genome shotgun (WGS) entry which is preliminary data.</text>
</comment>
<organism evidence="1 2">
    <name type="scientific">Leptospira noguchii str. 2001034031</name>
    <dbReference type="NCBI Taxonomy" id="1193053"/>
    <lineage>
        <taxon>Bacteria</taxon>
        <taxon>Pseudomonadati</taxon>
        <taxon>Spirochaetota</taxon>
        <taxon>Spirochaetia</taxon>
        <taxon>Leptospirales</taxon>
        <taxon>Leptospiraceae</taxon>
        <taxon>Leptospira</taxon>
    </lineage>
</organism>
<dbReference type="AlphaFoldDB" id="M6Y0T3"/>
<dbReference type="InterPro" id="IPR030886">
    <property type="entry name" value="Lepto_lipo"/>
</dbReference>
<name>M6Y0T3_9LEPT</name>
<proteinExistence type="predicted"/>
<dbReference type="Proteomes" id="UP000012138">
    <property type="component" value="Unassembled WGS sequence"/>
</dbReference>
<dbReference type="RefSeq" id="WP_004447195.1">
    <property type="nucleotide sequence ID" value="NZ_AKXB02000140.1"/>
</dbReference>
<dbReference type="NCBIfam" id="TIGR04389">
    <property type="entry name" value="Lepto_lipo_1"/>
    <property type="match status" value="1"/>
</dbReference>
<sequence length="200" mass="22454">MKKYLILSMIIAIGLNGCKKSKEELEKEEEVQKLKLVIENVNSVYQLGSNGLAFFVDLENAKTLRGACFNFRPKEGKASVKFYKHPEVYNLEVKAKNELEYILTYQGKQATLKLILEGDYPVKEGSMQKLFANPILTVPGDDKANGSIGKMDLVYGGNSIRNLHHGRFNTLEECEAQNVKDDELNESLRKQESTCEGPGC</sequence>
<accession>M6Y0T3</accession>
<gene>
    <name evidence="1" type="ORF">LEP1GSC024_0313</name>
</gene>
<protein>
    <recommendedName>
        <fullName evidence="3">Lipoprotein, tandem type</fullName>
    </recommendedName>
</protein>